<organism evidence="3 4">
    <name type="scientific">Ditylenchus dipsaci</name>
    <dbReference type="NCBI Taxonomy" id="166011"/>
    <lineage>
        <taxon>Eukaryota</taxon>
        <taxon>Metazoa</taxon>
        <taxon>Ecdysozoa</taxon>
        <taxon>Nematoda</taxon>
        <taxon>Chromadorea</taxon>
        <taxon>Rhabditida</taxon>
        <taxon>Tylenchina</taxon>
        <taxon>Tylenchomorpha</taxon>
        <taxon>Sphaerularioidea</taxon>
        <taxon>Anguinidae</taxon>
        <taxon>Anguininae</taxon>
        <taxon>Ditylenchus</taxon>
    </lineage>
</organism>
<dbReference type="AlphaFoldDB" id="A0A915D8K5"/>
<dbReference type="InterPro" id="IPR041491">
    <property type="entry name" value="TRPM_SLOG"/>
</dbReference>
<feature type="compositionally biased region" description="Basic and acidic residues" evidence="1">
    <location>
        <begin position="13"/>
        <end position="29"/>
    </location>
</feature>
<dbReference type="InterPro" id="IPR050927">
    <property type="entry name" value="TRPM"/>
</dbReference>
<name>A0A915D8K5_9BILA</name>
<accession>A0A915D8K5</accession>
<protein>
    <submittedName>
        <fullName evidence="4">TRPM SLOG domain-containing protein</fullName>
    </submittedName>
</protein>
<dbReference type="GO" id="GO:0005886">
    <property type="term" value="C:plasma membrane"/>
    <property type="evidence" value="ECO:0007669"/>
    <property type="project" value="TreeGrafter"/>
</dbReference>
<evidence type="ECO:0000256" key="1">
    <source>
        <dbReference type="SAM" id="MobiDB-lite"/>
    </source>
</evidence>
<evidence type="ECO:0000259" key="2">
    <source>
        <dbReference type="Pfam" id="PF18139"/>
    </source>
</evidence>
<feature type="domain" description="TRPM SLOG" evidence="2">
    <location>
        <begin position="259"/>
        <end position="404"/>
    </location>
</feature>
<dbReference type="GO" id="GO:0005261">
    <property type="term" value="F:monoatomic cation channel activity"/>
    <property type="evidence" value="ECO:0007669"/>
    <property type="project" value="TreeGrafter"/>
</dbReference>
<feature type="domain" description="TRPM SLOG" evidence="2">
    <location>
        <begin position="181"/>
        <end position="226"/>
    </location>
</feature>
<keyword evidence="3" id="KW-1185">Reference proteome</keyword>
<evidence type="ECO:0000313" key="4">
    <source>
        <dbReference type="WBParaSite" id="jg17252"/>
    </source>
</evidence>
<dbReference type="Pfam" id="PF18139">
    <property type="entry name" value="LSDAT_euk"/>
    <property type="match status" value="2"/>
</dbReference>
<sequence length="464" mass="51143">MLALTSSTAKPMDSSHKSEGDLQIFDRDGQIPLSEEFNTNSVTGGTRRPSVGSLPGAAASQSPEPQLDPKLEAVCRLRYASGGSTAQDEWIEQTFSKRECCQFIASSRDSNKCGCGRLRSAHTVSALAAVNPLNTVHESARHHNIPSPSLQKWSIGRHTITAPTDAYGTLEFQGGPHPFKAQYLRLSFDSEPADIMALFEHVWQMAPPKLIITVHGGITNFDIQPKHECWGGQTCCCCSRRRYQHFESQSQDRQYWNCTLGTFEKEGRLRGQGQSCVLPSHSFPPKGKFAVLNNRHSYFLLVDNGTVGRYGADIILRRRLESYIAEKQKIGGGARSVPVVCVVLEGGTCTVRTVLDYVTKIPRVPVVVCDGSGRASDLLAFAHQYIQEDGNLPEANAQCLVLDILACVRQKHMITVFRLGENQKHDVDYAILTALLKGHNLSPAEQLSLALAWNRVDIARSDIL</sequence>
<reference evidence="4" key="1">
    <citation type="submission" date="2022-11" db="UniProtKB">
        <authorList>
            <consortium name="WormBaseParasite"/>
        </authorList>
    </citation>
    <scope>IDENTIFICATION</scope>
</reference>
<dbReference type="GO" id="GO:0030001">
    <property type="term" value="P:metal ion transport"/>
    <property type="evidence" value="ECO:0007669"/>
    <property type="project" value="TreeGrafter"/>
</dbReference>
<dbReference type="Proteomes" id="UP000887574">
    <property type="component" value="Unplaced"/>
</dbReference>
<proteinExistence type="predicted"/>
<evidence type="ECO:0000313" key="3">
    <source>
        <dbReference type="Proteomes" id="UP000887574"/>
    </source>
</evidence>
<dbReference type="PANTHER" id="PTHR13800">
    <property type="entry name" value="TRANSIENT RECEPTOR POTENTIAL CATION CHANNEL, SUBFAMILY M, MEMBER 6"/>
    <property type="match status" value="1"/>
</dbReference>
<dbReference type="PANTHER" id="PTHR13800:SF44">
    <property type="entry name" value="TRANSIENT RECEPTOR POTENTIAL CHANNEL"/>
    <property type="match status" value="1"/>
</dbReference>
<dbReference type="WBParaSite" id="jg17252">
    <property type="protein sequence ID" value="jg17252"/>
    <property type="gene ID" value="jg17252"/>
</dbReference>
<feature type="region of interest" description="Disordered" evidence="1">
    <location>
        <begin position="1"/>
        <end position="67"/>
    </location>
</feature>